<sequence>MFNREIPKTFMFHIPATIKEANILIEISSSLENKCFVFTSLKQPTL</sequence>
<gene>
    <name evidence="1" type="ORF">SDC9_209225</name>
</gene>
<organism evidence="1">
    <name type="scientific">bioreactor metagenome</name>
    <dbReference type="NCBI Taxonomy" id="1076179"/>
    <lineage>
        <taxon>unclassified sequences</taxon>
        <taxon>metagenomes</taxon>
        <taxon>ecological metagenomes</taxon>
    </lineage>
</organism>
<comment type="caution">
    <text evidence="1">The sequence shown here is derived from an EMBL/GenBank/DDBJ whole genome shotgun (WGS) entry which is preliminary data.</text>
</comment>
<dbReference type="AlphaFoldDB" id="A0A645JCR9"/>
<reference evidence="1" key="1">
    <citation type="submission" date="2019-08" db="EMBL/GenBank/DDBJ databases">
        <authorList>
            <person name="Kucharzyk K."/>
            <person name="Murdoch R.W."/>
            <person name="Higgins S."/>
            <person name="Loffler F."/>
        </authorList>
    </citation>
    <scope>NUCLEOTIDE SEQUENCE</scope>
</reference>
<dbReference type="EMBL" id="VSSQ01138166">
    <property type="protein sequence ID" value="MPN61488.1"/>
    <property type="molecule type" value="Genomic_DNA"/>
</dbReference>
<proteinExistence type="predicted"/>
<evidence type="ECO:0000313" key="1">
    <source>
        <dbReference type="EMBL" id="MPN61488.1"/>
    </source>
</evidence>
<protein>
    <submittedName>
        <fullName evidence="1">Uncharacterized protein</fullName>
    </submittedName>
</protein>
<name>A0A645JCR9_9ZZZZ</name>
<accession>A0A645JCR9</accession>